<proteinExistence type="predicted"/>
<evidence type="ECO:0000313" key="3">
    <source>
        <dbReference type="Proteomes" id="UP000663292"/>
    </source>
</evidence>
<sequence>MDGERFDEILVTVRDVKQHLNSSLGWLLTVEDTAGNEFEVKIWHTHDVDTWWREGWRYILKSGRGTRRQGGQVTLHSTKDFAVQRPEDVVDLLALGDSHIGRETRPEDTNAPYHTSRQFIATMGYAARYDVDAVIYAGDLFDDHPTTEDIQLAESGFKILAQNNIPFYFVYGNHGVTIANEFYDRIDDVEIDHLDTNGTQLNNQIALFGIDNQPEADFRTTASEVVDISGADQQILVVHNEIDPPRTESGLRLEALDPLREAEFDFILSGHLHDHESSLHSRTKIQYLGATADISTKSNADDQSAWLVRLSSETNRIERVDVT</sequence>
<organism evidence="2 3">
    <name type="scientific">Halapricum desulfuricans</name>
    <dbReference type="NCBI Taxonomy" id="2841257"/>
    <lineage>
        <taxon>Archaea</taxon>
        <taxon>Methanobacteriati</taxon>
        <taxon>Methanobacteriota</taxon>
        <taxon>Stenosarchaea group</taxon>
        <taxon>Halobacteria</taxon>
        <taxon>Halobacteriales</taxon>
        <taxon>Haloarculaceae</taxon>
        <taxon>Halapricum</taxon>
    </lineage>
</organism>
<dbReference type="Gene3D" id="3.60.21.10">
    <property type="match status" value="1"/>
</dbReference>
<dbReference type="InterPro" id="IPR029052">
    <property type="entry name" value="Metallo-depent_PP-like"/>
</dbReference>
<keyword evidence="2" id="KW-0378">Hydrolase</keyword>
<evidence type="ECO:0000313" key="2">
    <source>
        <dbReference type="EMBL" id="QSG16333.1"/>
    </source>
</evidence>
<protein>
    <submittedName>
        <fullName evidence="2">DNA repair exonuclease, SbcD</fullName>
    </submittedName>
</protein>
<name>A0A897P055_9EURY</name>
<accession>A0A897P055</accession>
<dbReference type="Proteomes" id="UP000663292">
    <property type="component" value="Plasmid pHSR-Est01"/>
</dbReference>
<keyword evidence="2" id="KW-0540">Nuclease</keyword>
<dbReference type="EMBL" id="CP064792">
    <property type="protein sequence ID" value="QSG16333.1"/>
    <property type="molecule type" value="Genomic_DNA"/>
</dbReference>
<dbReference type="Pfam" id="PF00149">
    <property type="entry name" value="Metallophos"/>
    <property type="match status" value="1"/>
</dbReference>
<keyword evidence="3" id="KW-1185">Reference proteome</keyword>
<dbReference type="PANTHER" id="PTHR30337">
    <property type="entry name" value="COMPONENT OF ATP-DEPENDENT DSDNA EXONUCLEASE"/>
    <property type="match status" value="1"/>
</dbReference>
<dbReference type="InterPro" id="IPR004843">
    <property type="entry name" value="Calcineurin-like_PHP"/>
</dbReference>
<gene>
    <name evidence="2" type="primary">sbcD2</name>
    <name evidence="2" type="ORF">HSEST_3069</name>
</gene>
<dbReference type="AlphaFoldDB" id="A0A897P055"/>
<dbReference type="SUPFAM" id="SSF56300">
    <property type="entry name" value="Metallo-dependent phosphatases"/>
    <property type="match status" value="1"/>
</dbReference>
<dbReference type="GO" id="GO:0004527">
    <property type="term" value="F:exonuclease activity"/>
    <property type="evidence" value="ECO:0007669"/>
    <property type="project" value="UniProtKB-KW"/>
</dbReference>
<dbReference type="InterPro" id="IPR050535">
    <property type="entry name" value="DNA_Repair-Maintenance_Comp"/>
</dbReference>
<reference evidence="2 3" key="1">
    <citation type="submission" date="2020-11" db="EMBL/GenBank/DDBJ databases">
        <title>Carbohydrate-dependent, anaerobic sulfur respiration: A novel catabolism in halophilic archaea.</title>
        <authorList>
            <person name="Sorokin D.Y."/>
            <person name="Messina E."/>
            <person name="Smedile F."/>
            <person name="La Cono V."/>
            <person name="Hallsworth J.E."/>
            <person name="Yakimov M.M."/>
        </authorList>
    </citation>
    <scope>NUCLEOTIDE SEQUENCE [LARGE SCALE GENOMIC DNA]</scope>
    <source>
        <strain evidence="2 3">HSR-Est</strain>
        <plasmid evidence="2 3">pHSR-Est01</plasmid>
    </source>
</reference>
<evidence type="ECO:0000259" key="1">
    <source>
        <dbReference type="Pfam" id="PF00149"/>
    </source>
</evidence>
<geneLocation type="plasmid" evidence="2 3">
    <name>pHSR-Est01</name>
</geneLocation>
<feature type="domain" description="Calcineurin-like phosphoesterase" evidence="1">
    <location>
        <begin position="93"/>
        <end position="274"/>
    </location>
</feature>
<keyword evidence="2" id="KW-0269">Exonuclease</keyword>
<keyword evidence="2" id="KW-0614">Plasmid</keyword>
<dbReference type="PANTHER" id="PTHR30337:SF0">
    <property type="entry name" value="NUCLEASE SBCCD SUBUNIT D"/>
    <property type="match status" value="1"/>
</dbReference>